<feature type="transmembrane region" description="Helical" evidence="1">
    <location>
        <begin position="115"/>
        <end position="134"/>
    </location>
</feature>
<dbReference type="PATRIC" id="fig|864069.3.peg.6465"/>
<sequence length="151" mass="16121" precursor="true">MKRAILALVLSTISYPFTWCFMVLLSGGRLGGQMALGLSDGVRDLPDFLEWGTFGVMFFGIPILACMGLFALMMFALQIRSASIVIAFGAATSFAILAAGVAPKGDFVNWVYRDISEIMGSIGAGAISAWLYWLTALHRPSTKTDDGAASP</sequence>
<keyword evidence="1" id="KW-1133">Transmembrane helix</keyword>
<gene>
    <name evidence="2" type="ORF">MicloDRAFT_00060340</name>
</gene>
<proteinExistence type="predicted"/>
<evidence type="ECO:0000313" key="3">
    <source>
        <dbReference type="Proteomes" id="UP000003947"/>
    </source>
</evidence>
<accession>I4YMW7</accession>
<feature type="transmembrane region" description="Helical" evidence="1">
    <location>
        <begin position="84"/>
        <end position="103"/>
    </location>
</feature>
<keyword evidence="3" id="KW-1185">Reference proteome</keyword>
<dbReference type="HOGENOM" id="CLU_1729287_0_0_5"/>
<keyword evidence="1" id="KW-0472">Membrane</keyword>
<dbReference type="Proteomes" id="UP000003947">
    <property type="component" value="Unassembled WGS sequence"/>
</dbReference>
<protein>
    <submittedName>
        <fullName evidence="2">Uncharacterized protein</fullName>
    </submittedName>
</protein>
<evidence type="ECO:0000256" key="1">
    <source>
        <dbReference type="SAM" id="Phobius"/>
    </source>
</evidence>
<feature type="transmembrane region" description="Helical" evidence="1">
    <location>
        <begin position="54"/>
        <end position="77"/>
    </location>
</feature>
<dbReference type="STRING" id="864069.MicloDRAFT_00060340"/>
<dbReference type="EMBL" id="JH660647">
    <property type="protein sequence ID" value="EIM25309.1"/>
    <property type="molecule type" value="Genomic_DNA"/>
</dbReference>
<organism evidence="2 3">
    <name type="scientific">Microvirga lotononidis</name>
    <dbReference type="NCBI Taxonomy" id="864069"/>
    <lineage>
        <taxon>Bacteria</taxon>
        <taxon>Pseudomonadati</taxon>
        <taxon>Pseudomonadota</taxon>
        <taxon>Alphaproteobacteria</taxon>
        <taxon>Hyphomicrobiales</taxon>
        <taxon>Methylobacteriaceae</taxon>
        <taxon>Microvirga</taxon>
    </lineage>
</organism>
<dbReference type="AlphaFoldDB" id="I4YMW7"/>
<keyword evidence="1" id="KW-0812">Transmembrane</keyword>
<reference evidence="2 3" key="1">
    <citation type="submission" date="2012-02" db="EMBL/GenBank/DDBJ databases">
        <title>Improved High-Quality Draft sequence of Microvirga sp. WSM3557.</title>
        <authorList>
            <consortium name="US DOE Joint Genome Institute"/>
            <person name="Lucas S."/>
            <person name="Han J."/>
            <person name="Lapidus A."/>
            <person name="Cheng J.-F."/>
            <person name="Goodwin L."/>
            <person name="Pitluck S."/>
            <person name="Peters L."/>
            <person name="Zhang X."/>
            <person name="Detter J.C."/>
            <person name="Han C."/>
            <person name="Tapia R."/>
            <person name="Land M."/>
            <person name="Hauser L."/>
            <person name="Kyrpides N."/>
            <person name="Ivanova N."/>
            <person name="Pagani I."/>
            <person name="Brau L."/>
            <person name="Yates R."/>
            <person name="O'Hara G."/>
            <person name="Rui T."/>
            <person name="Howieson J."/>
            <person name="Reeve W."/>
            <person name="Woyke T."/>
        </authorList>
    </citation>
    <scope>NUCLEOTIDE SEQUENCE [LARGE SCALE GENOMIC DNA]</scope>
    <source>
        <strain evidence="2 3">WSM3557</strain>
    </source>
</reference>
<name>I4YMW7_9HYPH</name>
<evidence type="ECO:0000313" key="2">
    <source>
        <dbReference type="EMBL" id="EIM25309.1"/>
    </source>
</evidence>